<dbReference type="SUPFAM" id="SSF49899">
    <property type="entry name" value="Concanavalin A-like lectins/glucanases"/>
    <property type="match status" value="1"/>
</dbReference>
<sequence length="240" mass="26977">QDSVAKSAEIRNCSTPPSKSQGKETSSNANGDGKKNMQCLPSKRSFKFDSSKSETIFGFNHCRLQFEETEEWLCFLFIIYLIGSIKMLEEIDISAESKTEEVYAHELRVGWATADQPLRLGERAGSFAYCSNGKIATKNFFTAWGPDFWPNDVVACLIDYEQRTLSMMKNGECIGVAFQLDKKQDAPVLFPCITTKNVRFEVNFGQMVSLMLSSGLYFGFHTPPRPVPSPDENSAMAERR</sequence>
<organism evidence="5">
    <name type="scientific">Soboliphyme baturini</name>
    <dbReference type="NCBI Taxonomy" id="241478"/>
    <lineage>
        <taxon>Eukaryota</taxon>
        <taxon>Metazoa</taxon>
        <taxon>Ecdysozoa</taxon>
        <taxon>Nematoda</taxon>
        <taxon>Enoplea</taxon>
        <taxon>Dorylaimia</taxon>
        <taxon>Dioctophymatida</taxon>
        <taxon>Dioctophymatoidea</taxon>
        <taxon>Soboliphymatidae</taxon>
        <taxon>Soboliphyme</taxon>
    </lineage>
</organism>
<dbReference type="Gene3D" id="2.60.120.920">
    <property type="match status" value="1"/>
</dbReference>
<dbReference type="InterPro" id="IPR001870">
    <property type="entry name" value="B30.2/SPRY"/>
</dbReference>
<dbReference type="Proteomes" id="UP000270296">
    <property type="component" value="Unassembled WGS sequence"/>
</dbReference>
<dbReference type="WBParaSite" id="SBAD_0001227501-mRNA-1">
    <property type="protein sequence ID" value="SBAD_0001227501-mRNA-1"/>
    <property type="gene ID" value="SBAD_0001227501"/>
</dbReference>
<evidence type="ECO:0000256" key="1">
    <source>
        <dbReference type="SAM" id="MobiDB-lite"/>
    </source>
</evidence>
<feature type="compositionally biased region" description="Polar residues" evidence="1">
    <location>
        <begin position="12"/>
        <end position="30"/>
    </location>
</feature>
<dbReference type="AlphaFoldDB" id="A0A183J7N0"/>
<name>A0A183J7N0_9BILA</name>
<gene>
    <name evidence="3" type="ORF">SBAD_LOCUS11878</name>
</gene>
<dbReference type="PANTHER" id="PTHR12381:SF56">
    <property type="entry name" value="B30.2_SPRY DOMAIN-CONTAINING PROTEIN-RELATED"/>
    <property type="match status" value="1"/>
</dbReference>
<feature type="domain" description="B30.2/SPRY" evidence="2">
    <location>
        <begin position="26"/>
        <end position="209"/>
    </location>
</feature>
<dbReference type="Pfam" id="PF00622">
    <property type="entry name" value="SPRY"/>
    <property type="match status" value="1"/>
</dbReference>
<dbReference type="InterPro" id="IPR003877">
    <property type="entry name" value="SPRY_dom"/>
</dbReference>
<dbReference type="InterPro" id="IPR043136">
    <property type="entry name" value="B30.2/SPRY_sf"/>
</dbReference>
<evidence type="ECO:0000259" key="2">
    <source>
        <dbReference type="PROSITE" id="PS50188"/>
    </source>
</evidence>
<evidence type="ECO:0000313" key="4">
    <source>
        <dbReference type="Proteomes" id="UP000270296"/>
    </source>
</evidence>
<dbReference type="GO" id="GO:0003723">
    <property type="term" value="F:RNA binding"/>
    <property type="evidence" value="ECO:0007669"/>
    <property type="project" value="TreeGrafter"/>
</dbReference>
<dbReference type="GO" id="GO:0000380">
    <property type="term" value="P:alternative mRNA splicing, via spliceosome"/>
    <property type="evidence" value="ECO:0007669"/>
    <property type="project" value="TreeGrafter"/>
</dbReference>
<feature type="region of interest" description="Disordered" evidence="1">
    <location>
        <begin position="1"/>
        <end position="37"/>
    </location>
</feature>
<protein>
    <submittedName>
        <fullName evidence="5">B30.2/SPRY domain-containing protein</fullName>
    </submittedName>
</protein>
<evidence type="ECO:0000313" key="3">
    <source>
        <dbReference type="EMBL" id="VDP43690.1"/>
    </source>
</evidence>
<dbReference type="PANTHER" id="PTHR12381">
    <property type="entry name" value="HETEROGENEOUS NUCLEAR RIBONUCLEOPROTEIN U FAMILY MEMBER"/>
    <property type="match status" value="1"/>
</dbReference>
<dbReference type="InterPro" id="IPR013320">
    <property type="entry name" value="ConA-like_dom_sf"/>
</dbReference>
<proteinExistence type="predicted"/>
<evidence type="ECO:0000313" key="5">
    <source>
        <dbReference type="WBParaSite" id="SBAD_0001227501-mRNA-1"/>
    </source>
</evidence>
<dbReference type="OrthoDB" id="445357at2759"/>
<accession>A0A183J7N0</accession>
<dbReference type="EMBL" id="UZAM01016542">
    <property type="protein sequence ID" value="VDP43690.1"/>
    <property type="molecule type" value="Genomic_DNA"/>
</dbReference>
<reference evidence="3 4" key="2">
    <citation type="submission" date="2018-11" db="EMBL/GenBank/DDBJ databases">
        <authorList>
            <consortium name="Pathogen Informatics"/>
        </authorList>
    </citation>
    <scope>NUCLEOTIDE SEQUENCE [LARGE SCALE GENOMIC DNA]</scope>
</reference>
<reference evidence="5" key="1">
    <citation type="submission" date="2016-06" db="UniProtKB">
        <authorList>
            <consortium name="WormBaseParasite"/>
        </authorList>
    </citation>
    <scope>IDENTIFICATION</scope>
</reference>
<keyword evidence="4" id="KW-1185">Reference proteome</keyword>
<dbReference type="GO" id="GO:0005634">
    <property type="term" value="C:nucleus"/>
    <property type="evidence" value="ECO:0007669"/>
    <property type="project" value="TreeGrafter"/>
</dbReference>
<dbReference type="PROSITE" id="PS50188">
    <property type="entry name" value="B302_SPRY"/>
    <property type="match status" value="1"/>
</dbReference>